<keyword evidence="4" id="KW-1185">Reference proteome</keyword>
<gene>
    <name evidence="3" type="ORF">GCM10010448_37470</name>
</gene>
<feature type="domain" description="Ku" evidence="2">
    <location>
        <begin position="2"/>
        <end position="45"/>
    </location>
</feature>
<evidence type="ECO:0000313" key="4">
    <source>
        <dbReference type="Proteomes" id="UP001501532"/>
    </source>
</evidence>
<feature type="region of interest" description="Disordered" evidence="1">
    <location>
        <begin position="72"/>
        <end position="153"/>
    </location>
</feature>
<dbReference type="Proteomes" id="UP001501532">
    <property type="component" value="Unassembled WGS sequence"/>
</dbReference>
<protein>
    <recommendedName>
        <fullName evidence="2">Ku domain-containing protein</fullName>
    </recommendedName>
</protein>
<dbReference type="InterPro" id="IPR006164">
    <property type="entry name" value="DNA_bd_Ku70/Ku80"/>
</dbReference>
<comment type="caution">
    <text evidence="3">The sequence shown here is derived from an EMBL/GenBank/DDBJ whole genome shotgun (WGS) entry which is preliminary data.</text>
</comment>
<proteinExistence type="predicted"/>
<evidence type="ECO:0000313" key="3">
    <source>
        <dbReference type="EMBL" id="GAA3050902.1"/>
    </source>
</evidence>
<organism evidence="3 4">
    <name type="scientific">Streptomyces glomeratus</name>
    <dbReference type="NCBI Taxonomy" id="284452"/>
    <lineage>
        <taxon>Bacteria</taxon>
        <taxon>Bacillati</taxon>
        <taxon>Actinomycetota</taxon>
        <taxon>Actinomycetes</taxon>
        <taxon>Kitasatosporales</taxon>
        <taxon>Streptomycetaceae</taxon>
        <taxon>Streptomyces</taxon>
    </lineage>
</organism>
<reference evidence="4" key="1">
    <citation type="journal article" date="2019" name="Int. J. Syst. Evol. Microbiol.">
        <title>The Global Catalogue of Microorganisms (GCM) 10K type strain sequencing project: providing services to taxonomists for standard genome sequencing and annotation.</title>
        <authorList>
            <consortium name="The Broad Institute Genomics Platform"/>
            <consortium name="The Broad Institute Genome Sequencing Center for Infectious Disease"/>
            <person name="Wu L."/>
            <person name="Ma J."/>
        </authorList>
    </citation>
    <scope>NUCLEOTIDE SEQUENCE [LARGE SCALE GENOMIC DNA]</scope>
    <source>
        <strain evidence="4">JCM 9091</strain>
    </source>
</reference>
<accession>A0ABP6LRK0</accession>
<sequence>MYFDRTYYIAPRGKEYTKVYELLHAALAEGNKAGIATFVMPQKLSKAELYQRATDQEVAGRSKMSREELIDALALSGRRPQEERRLTGAPRRLTAPGPSSTATRLFSRHSPTDSSLRRVRSSAAVRYRSVDRFGRAPRASSVGRQSRSLREQA</sequence>
<evidence type="ECO:0000259" key="2">
    <source>
        <dbReference type="Pfam" id="PF02735"/>
    </source>
</evidence>
<dbReference type="Pfam" id="PF02735">
    <property type="entry name" value="Ku"/>
    <property type="match status" value="1"/>
</dbReference>
<dbReference type="EMBL" id="BAAAUF010000032">
    <property type="protein sequence ID" value="GAA3050902.1"/>
    <property type="molecule type" value="Genomic_DNA"/>
</dbReference>
<name>A0ABP6LRK0_9ACTN</name>
<evidence type="ECO:0000256" key="1">
    <source>
        <dbReference type="SAM" id="MobiDB-lite"/>
    </source>
</evidence>